<evidence type="ECO:0000313" key="2">
    <source>
        <dbReference type="EMBL" id="CAL5140380.1"/>
    </source>
</evidence>
<evidence type="ECO:0000256" key="1">
    <source>
        <dbReference type="SAM" id="SignalP"/>
    </source>
</evidence>
<sequence>MQWMFSMSFKFVLVFNSQPDLAEQVDWIKASIDREVYLDLFGGGDPEHHQCTWPRASAYGIDAMHIVHLQESLSSGIGAG</sequence>
<comment type="caution">
    <text evidence="2">The sequence shown here is derived from an EMBL/GenBank/DDBJ whole genome shotgun (WGS) entry which is preliminary data.</text>
</comment>
<dbReference type="AlphaFoldDB" id="A0AAV2TTA3"/>
<dbReference type="Proteomes" id="UP001497525">
    <property type="component" value="Unassembled WGS sequence"/>
</dbReference>
<accession>A0AAV2TTA3</accession>
<dbReference type="EMBL" id="CAXLJL010000711">
    <property type="protein sequence ID" value="CAL5140380.1"/>
    <property type="molecule type" value="Genomic_DNA"/>
</dbReference>
<organism evidence="2 3">
    <name type="scientific">Calicophoron daubneyi</name>
    <name type="common">Rumen fluke</name>
    <name type="synonym">Paramphistomum daubneyi</name>
    <dbReference type="NCBI Taxonomy" id="300641"/>
    <lineage>
        <taxon>Eukaryota</taxon>
        <taxon>Metazoa</taxon>
        <taxon>Spiralia</taxon>
        <taxon>Lophotrochozoa</taxon>
        <taxon>Platyhelminthes</taxon>
        <taxon>Trematoda</taxon>
        <taxon>Digenea</taxon>
        <taxon>Plagiorchiida</taxon>
        <taxon>Pronocephalata</taxon>
        <taxon>Paramphistomoidea</taxon>
        <taxon>Paramphistomidae</taxon>
        <taxon>Calicophoron</taxon>
    </lineage>
</organism>
<name>A0AAV2TTA3_CALDB</name>
<gene>
    <name evidence="2" type="ORF">CDAUBV1_LOCUS15705</name>
</gene>
<evidence type="ECO:0000313" key="3">
    <source>
        <dbReference type="Proteomes" id="UP001497525"/>
    </source>
</evidence>
<feature type="signal peptide" evidence="1">
    <location>
        <begin position="1"/>
        <end position="22"/>
    </location>
</feature>
<protein>
    <submittedName>
        <fullName evidence="2">Uncharacterized protein</fullName>
    </submittedName>
</protein>
<feature type="chain" id="PRO_5043337732" evidence="1">
    <location>
        <begin position="23"/>
        <end position="80"/>
    </location>
</feature>
<reference evidence="2" key="1">
    <citation type="submission" date="2024-06" db="EMBL/GenBank/DDBJ databases">
        <authorList>
            <person name="Liu X."/>
            <person name="Lenzi L."/>
            <person name="Haldenby T S."/>
            <person name="Uol C."/>
        </authorList>
    </citation>
    <scope>NUCLEOTIDE SEQUENCE</scope>
</reference>
<proteinExistence type="predicted"/>
<keyword evidence="1" id="KW-0732">Signal</keyword>